<dbReference type="AlphaFoldDB" id="A0A8T0C7H2"/>
<protein>
    <submittedName>
        <fullName evidence="1">Uncharacterized protein</fullName>
    </submittedName>
</protein>
<accession>A0A8T0C7H2</accession>
<dbReference type="Proteomes" id="UP000016480">
    <property type="component" value="Unassembled WGS sequence"/>
</dbReference>
<comment type="caution">
    <text evidence="1">The sequence shown here is derived from an EMBL/GenBank/DDBJ whole genome shotgun (WGS) entry which is preliminary data.</text>
</comment>
<gene>
    <name evidence="1" type="ORF">PRUB_a0348</name>
</gene>
<dbReference type="EMBL" id="AHCD03000035">
    <property type="protein sequence ID" value="KAF7785935.1"/>
    <property type="molecule type" value="Genomic_DNA"/>
</dbReference>
<evidence type="ECO:0000313" key="1">
    <source>
        <dbReference type="EMBL" id="KAF7785935.1"/>
    </source>
</evidence>
<name>A0A8T0C7H2_9GAMM</name>
<organism evidence="1 2">
    <name type="scientific">Pseudoalteromonas rubra</name>
    <dbReference type="NCBI Taxonomy" id="43658"/>
    <lineage>
        <taxon>Bacteria</taxon>
        <taxon>Pseudomonadati</taxon>
        <taxon>Pseudomonadota</taxon>
        <taxon>Gammaproteobacteria</taxon>
        <taxon>Alteromonadales</taxon>
        <taxon>Pseudoalteromonadaceae</taxon>
        <taxon>Pseudoalteromonas</taxon>
    </lineage>
</organism>
<proteinExistence type="predicted"/>
<sequence length="50" mass="5903">MLEVFQAEPQGMKKLASNAYLVALRLYLVKAQSKDLWMLMFLTRHHWVPV</sequence>
<evidence type="ECO:0000313" key="2">
    <source>
        <dbReference type="Proteomes" id="UP000016480"/>
    </source>
</evidence>
<reference evidence="1 2" key="1">
    <citation type="journal article" date="2012" name="J. Bacteriol.">
        <title>Genome sequence of the cycloprodigiosin-producing bacterial strain Pseudoalteromonas rubra ATCC 29570(T).</title>
        <authorList>
            <person name="Xie B.B."/>
            <person name="Shu Y.L."/>
            <person name="Qin Q.L."/>
            <person name="Rong J.C."/>
            <person name="Zhang X.Y."/>
            <person name="Chen X.L."/>
            <person name="Zhou B.C."/>
            <person name="Zhang Y.Z."/>
        </authorList>
    </citation>
    <scope>NUCLEOTIDE SEQUENCE [LARGE SCALE GENOMIC DNA]</scope>
    <source>
        <strain evidence="1 2">DSM 6842</strain>
    </source>
</reference>